<proteinExistence type="predicted"/>
<protein>
    <submittedName>
        <fullName evidence="2">Probable exopolysaccharide synthesis protein</fullName>
    </submittedName>
</protein>
<feature type="transmembrane region" description="Helical" evidence="1">
    <location>
        <begin position="175"/>
        <end position="196"/>
    </location>
</feature>
<keyword evidence="1" id="KW-0812">Transmembrane</keyword>
<dbReference type="eggNOG" id="COG3932">
    <property type="taxonomic scope" value="Bacteria"/>
</dbReference>
<dbReference type="InterPro" id="IPR010331">
    <property type="entry name" value="ExoD"/>
</dbReference>
<dbReference type="Pfam" id="PF06055">
    <property type="entry name" value="ExoD"/>
    <property type="match status" value="1"/>
</dbReference>
<evidence type="ECO:0000313" key="2">
    <source>
        <dbReference type="EMBL" id="ACG77781.1"/>
    </source>
</evidence>
<dbReference type="OrthoDB" id="8550083at2"/>
<dbReference type="PIRSF" id="PIRSF033239">
    <property type="entry name" value="ExoD"/>
    <property type="match status" value="1"/>
</dbReference>
<evidence type="ECO:0000256" key="1">
    <source>
        <dbReference type="SAM" id="Phobius"/>
    </source>
</evidence>
<dbReference type="HOGENOM" id="CLU_093444_1_0_5"/>
<keyword evidence="1" id="KW-0472">Membrane</keyword>
<dbReference type="Proteomes" id="UP000001868">
    <property type="component" value="Chromosome"/>
</dbReference>
<keyword evidence="3" id="KW-1185">Reference proteome</keyword>
<dbReference type="PANTHER" id="PTHR41795">
    <property type="entry name" value="EXOPOLYSACCHARIDE SYNTHESIS PROTEIN"/>
    <property type="match status" value="1"/>
</dbReference>
<name>B4R9B1_PHEZH</name>
<reference evidence="2 3" key="1">
    <citation type="journal article" date="2008" name="BMC Genomics">
        <title>Complete genome of Phenylobacterium zucineum - a novel facultative intracellular bacterium isolated from human erythroleukemia cell line K562.</title>
        <authorList>
            <person name="Luo Y."/>
            <person name="Xu X."/>
            <person name="Ding Z."/>
            <person name="Liu Z."/>
            <person name="Zhang B."/>
            <person name="Yan Z."/>
            <person name="Sun J."/>
            <person name="Hu S."/>
            <person name="Hu X."/>
        </authorList>
    </citation>
    <scope>NUCLEOTIDE SEQUENCE [LARGE SCALE GENOMIC DNA]</scope>
    <source>
        <strain evidence="2 3">HLK1</strain>
    </source>
</reference>
<accession>B4R9B1</accession>
<feature type="transmembrane region" description="Helical" evidence="1">
    <location>
        <begin position="58"/>
        <end position="79"/>
    </location>
</feature>
<evidence type="ECO:0000313" key="3">
    <source>
        <dbReference type="Proteomes" id="UP000001868"/>
    </source>
</evidence>
<feature type="transmembrane region" description="Helical" evidence="1">
    <location>
        <begin position="129"/>
        <end position="147"/>
    </location>
</feature>
<dbReference type="KEGG" id="pzu:PHZ_c1367"/>
<sequence length="197" mass="20863">MAEETPQDLEDLLDELSGVAKRCGDKVSVREVYCAVGERSFGPLLLVAGLLGMTPVSAVPGAPTVLALITILIAGQLLFGRSTLWLPRRLLDLSVGADKLEKTVKIARKPARFVDRVVRPRLTFLTGRLADRVVAGVCILVACAVPPLEFLPFMAFVPATAIAAFGLGIVARDGLLILVAFGASAGTLSLLGRQLLF</sequence>
<dbReference type="STRING" id="450851.PHZ_c1367"/>
<keyword evidence="1" id="KW-1133">Transmembrane helix</keyword>
<dbReference type="AlphaFoldDB" id="B4R9B1"/>
<dbReference type="PANTHER" id="PTHR41795:SF1">
    <property type="entry name" value="EXOPOLYSACCHARIDE SYNTHESIS PROTEIN"/>
    <property type="match status" value="1"/>
</dbReference>
<organism evidence="2 3">
    <name type="scientific">Phenylobacterium zucineum (strain HLK1)</name>
    <dbReference type="NCBI Taxonomy" id="450851"/>
    <lineage>
        <taxon>Bacteria</taxon>
        <taxon>Pseudomonadati</taxon>
        <taxon>Pseudomonadota</taxon>
        <taxon>Alphaproteobacteria</taxon>
        <taxon>Caulobacterales</taxon>
        <taxon>Caulobacteraceae</taxon>
        <taxon>Phenylobacterium</taxon>
    </lineage>
</organism>
<dbReference type="RefSeq" id="WP_012521925.1">
    <property type="nucleotide sequence ID" value="NC_011144.1"/>
</dbReference>
<gene>
    <name evidence="2" type="ordered locus">PHZ_c1367</name>
</gene>
<dbReference type="EMBL" id="CP000747">
    <property type="protein sequence ID" value="ACG77781.1"/>
    <property type="molecule type" value="Genomic_DNA"/>
</dbReference>